<sequence length="260" mass="29674">MMGLFGQTKTDPKEHVRELQRKMRREMNQLQRQIHSVEREEEKVKRQIKAAAKKGDRDVCTVLAKSIIQSRKAVSQMHKSCAQINSIIMSMQNQLATFRMAGTIKQSNDVMKSMQQLIKIPEMMQTMREMAKEMTKVGIMEEMIEETFESLEPEELEDRAQDEIDRILWEVTAGELGKAPAAVTDSLGQEEASKRDTAEADAFIKQLESCEETNVIFIHTFYKRNPQFDKLCATKVSAQVFDLVGPKGTLRTGVKSVSIR</sequence>
<reference evidence="3" key="1">
    <citation type="submission" date="2022-01" db="EMBL/GenBank/DDBJ databases">
        <title>Genome Sequence Resource for Two Populations of Ditylenchus destructor, the Migratory Endoparasitic Phytonematode.</title>
        <authorList>
            <person name="Zhang H."/>
            <person name="Lin R."/>
            <person name="Xie B."/>
        </authorList>
    </citation>
    <scope>NUCLEOTIDE SEQUENCE</scope>
    <source>
        <strain evidence="3">BazhouSP</strain>
    </source>
</reference>
<name>A0AAD4N7T6_9BILA</name>
<proteinExistence type="inferred from homology"/>
<evidence type="ECO:0000313" key="3">
    <source>
        <dbReference type="EMBL" id="KAI1720179.1"/>
    </source>
</evidence>
<keyword evidence="2" id="KW-0175">Coiled coil</keyword>
<dbReference type="Pfam" id="PF03357">
    <property type="entry name" value="Snf7"/>
    <property type="match status" value="1"/>
</dbReference>
<protein>
    <submittedName>
        <fullName evidence="3">Snf7 domain-containing protein</fullName>
    </submittedName>
</protein>
<dbReference type="PANTHER" id="PTHR10476">
    <property type="entry name" value="CHARGED MULTIVESICULAR BODY PROTEIN"/>
    <property type="match status" value="1"/>
</dbReference>
<evidence type="ECO:0000256" key="1">
    <source>
        <dbReference type="ARBA" id="ARBA00006190"/>
    </source>
</evidence>
<dbReference type="GO" id="GO:0007034">
    <property type="term" value="P:vacuolar transport"/>
    <property type="evidence" value="ECO:0007669"/>
    <property type="project" value="InterPro"/>
</dbReference>
<gene>
    <name evidence="3" type="ORF">DdX_05555</name>
</gene>
<comment type="similarity">
    <text evidence="1">Belongs to the SNF7 family.</text>
</comment>
<dbReference type="AlphaFoldDB" id="A0AAD4N7T6"/>
<keyword evidence="4" id="KW-1185">Reference proteome</keyword>
<feature type="coiled-coil region" evidence="2">
    <location>
        <begin position="13"/>
        <end position="54"/>
    </location>
</feature>
<accession>A0AAD4N7T6</accession>
<evidence type="ECO:0000256" key="2">
    <source>
        <dbReference type="SAM" id="Coils"/>
    </source>
</evidence>
<dbReference type="Gene3D" id="6.10.140.1230">
    <property type="match status" value="1"/>
</dbReference>
<comment type="caution">
    <text evidence="3">The sequence shown here is derived from an EMBL/GenBank/DDBJ whole genome shotgun (WGS) entry which is preliminary data.</text>
</comment>
<dbReference type="Proteomes" id="UP001201812">
    <property type="component" value="Unassembled WGS sequence"/>
</dbReference>
<dbReference type="InterPro" id="IPR005024">
    <property type="entry name" value="Snf7_fam"/>
</dbReference>
<evidence type="ECO:0000313" key="4">
    <source>
        <dbReference type="Proteomes" id="UP001201812"/>
    </source>
</evidence>
<organism evidence="3 4">
    <name type="scientific">Ditylenchus destructor</name>
    <dbReference type="NCBI Taxonomy" id="166010"/>
    <lineage>
        <taxon>Eukaryota</taxon>
        <taxon>Metazoa</taxon>
        <taxon>Ecdysozoa</taxon>
        <taxon>Nematoda</taxon>
        <taxon>Chromadorea</taxon>
        <taxon>Rhabditida</taxon>
        <taxon>Tylenchina</taxon>
        <taxon>Tylenchomorpha</taxon>
        <taxon>Sphaerularioidea</taxon>
        <taxon>Anguinidae</taxon>
        <taxon>Anguininae</taxon>
        <taxon>Ditylenchus</taxon>
    </lineage>
</organism>
<dbReference type="EMBL" id="JAKKPZ010000006">
    <property type="protein sequence ID" value="KAI1720179.1"/>
    <property type="molecule type" value="Genomic_DNA"/>
</dbReference>